<protein>
    <submittedName>
        <fullName evidence="1">Uncharacterized protein</fullName>
    </submittedName>
</protein>
<sequence>MLPVSARLAVKHHPFSSPLLTHYLDNISDSRYDRTSIYTLLRPYVPTASPAIVQSPDRPQHRGRAAHFFPHSGSRHRCFSWHACCHLTVQTGIALEKAGRRFPLCFTYAQSPSPNLHMQELRGDRLRFFHLRHLVYSLPPSLISRASVRTTLAGDTTLFHQAPDRTVSWNLRGASGLWRRRYPGWTSLLTSSRKQTRIEKSALDLIRAQAAGVWEAEEPEAIYRIAEHGVASKQCRPH</sequence>
<comment type="caution">
    <text evidence="1">The sequence shown here is derived from an EMBL/GenBank/DDBJ whole genome shotgun (WGS) entry which is preliminary data.</text>
</comment>
<evidence type="ECO:0000313" key="1">
    <source>
        <dbReference type="EMBL" id="CAB1431076.1"/>
    </source>
</evidence>
<dbReference type="EMBL" id="CADEAL010001302">
    <property type="protein sequence ID" value="CAB1431076.1"/>
    <property type="molecule type" value="Genomic_DNA"/>
</dbReference>
<proteinExistence type="predicted"/>
<keyword evidence="2" id="KW-1185">Reference proteome</keyword>
<dbReference type="AlphaFoldDB" id="A0A9N7UHL8"/>
<accession>A0A9N7UHL8</accession>
<dbReference type="Proteomes" id="UP001153269">
    <property type="component" value="Unassembled WGS sequence"/>
</dbReference>
<evidence type="ECO:0000313" key="2">
    <source>
        <dbReference type="Proteomes" id="UP001153269"/>
    </source>
</evidence>
<reference evidence="1" key="1">
    <citation type="submission" date="2020-03" db="EMBL/GenBank/DDBJ databases">
        <authorList>
            <person name="Weist P."/>
        </authorList>
    </citation>
    <scope>NUCLEOTIDE SEQUENCE</scope>
</reference>
<name>A0A9N7UHL8_PLEPL</name>
<organism evidence="1 2">
    <name type="scientific">Pleuronectes platessa</name>
    <name type="common">European plaice</name>
    <dbReference type="NCBI Taxonomy" id="8262"/>
    <lineage>
        <taxon>Eukaryota</taxon>
        <taxon>Metazoa</taxon>
        <taxon>Chordata</taxon>
        <taxon>Craniata</taxon>
        <taxon>Vertebrata</taxon>
        <taxon>Euteleostomi</taxon>
        <taxon>Actinopterygii</taxon>
        <taxon>Neopterygii</taxon>
        <taxon>Teleostei</taxon>
        <taxon>Neoteleostei</taxon>
        <taxon>Acanthomorphata</taxon>
        <taxon>Carangaria</taxon>
        <taxon>Pleuronectiformes</taxon>
        <taxon>Pleuronectoidei</taxon>
        <taxon>Pleuronectidae</taxon>
        <taxon>Pleuronectes</taxon>
    </lineage>
</organism>
<gene>
    <name evidence="1" type="ORF">PLEPLA_LOCUS19072</name>
</gene>